<dbReference type="AlphaFoldDB" id="A0A939DPV6"/>
<dbReference type="PROSITE" id="PS50977">
    <property type="entry name" value="HTH_TETR_2"/>
    <property type="match status" value="1"/>
</dbReference>
<gene>
    <name evidence="4" type="ORF">J0A66_10970</name>
</gene>
<feature type="DNA-binding region" description="H-T-H motif" evidence="2">
    <location>
        <begin position="28"/>
        <end position="47"/>
    </location>
</feature>
<dbReference type="Pfam" id="PF00440">
    <property type="entry name" value="TetR_N"/>
    <property type="match status" value="1"/>
</dbReference>
<evidence type="ECO:0000256" key="1">
    <source>
        <dbReference type="ARBA" id="ARBA00023125"/>
    </source>
</evidence>
<reference evidence="4" key="1">
    <citation type="submission" date="2021-03" db="EMBL/GenBank/DDBJ databases">
        <title>novel species isolated from a fishpond in China.</title>
        <authorList>
            <person name="Lu H."/>
            <person name="Cai Z."/>
        </authorList>
    </citation>
    <scope>NUCLEOTIDE SEQUENCE</scope>
    <source>
        <strain evidence="4">JCM 30855</strain>
    </source>
</reference>
<dbReference type="InterPro" id="IPR039536">
    <property type="entry name" value="TetR_C_Proteobacteria"/>
</dbReference>
<name>A0A939DPV6_9ALTE</name>
<evidence type="ECO:0000313" key="5">
    <source>
        <dbReference type="Proteomes" id="UP000664654"/>
    </source>
</evidence>
<dbReference type="InterPro" id="IPR009057">
    <property type="entry name" value="Homeodomain-like_sf"/>
</dbReference>
<evidence type="ECO:0000313" key="4">
    <source>
        <dbReference type="EMBL" id="MBN7825746.1"/>
    </source>
</evidence>
<accession>A0A939DPV6</accession>
<evidence type="ECO:0000256" key="2">
    <source>
        <dbReference type="PROSITE-ProRule" id="PRU00335"/>
    </source>
</evidence>
<proteinExistence type="predicted"/>
<comment type="caution">
    <text evidence="4">The sequence shown here is derived from an EMBL/GenBank/DDBJ whole genome shotgun (WGS) entry which is preliminary data.</text>
</comment>
<protein>
    <submittedName>
        <fullName evidence="4">TetR/AcrR family transcriptional regulator</fullName>
    </submittedName>
</protein>
<dbReference type="GO" id="GO:0000976">
    <property type="term" value="F:transcription cis-regulatory region binding"/>
    <property type="evidence" value="ECO:0007669"/>
    <property type="project" value="TreeGrafter"/>
</dbReference>
<feature type="domain" description="HTH tetR-type" evidence="3">
    <location>
        <begin position="5"/>
        <end position="65"/>
    </location>
</feature>
<dbReference type="Pfam" id="PF14246">
    <property type="entry name" value="TetR_C_7"/>
    <property type="match status" value="1"/>
</dbReference>
<evidence type="ECO:0000259" key="3">
    <source>
        <dbReference type="PROSITE" id="PS50977"/>
    </source>
</evidence>
<dbReference type="PANTHER" id="PTHR30055">
    <property type="entry name" value="HTH-TYPE TRANSCRIPTIONAL REGULATOR RUTR"/>
    <property type="match status" value="1"/>
</dbReference>
<dbReference type="Proteomes" id="UP000664654">
    <property type="component" value="Unassembled WGS sequence"/>
</dbReference>
<dbReference type="GO" id="GO:0003700">
    <property type="term" value="F:DNA-binding transcription factor activity"/>
    <property type="evidence" value="ECO:0007669"/>
    <property type="project" value="TreeGrafter"/>
</dbReference>
<organism evidence="4 5">
    <name type="scientific">Bowmanella dokdonensis</name>
    <dbReference type="NCBI Taxonomy" id="751969"/>
    <lineage>
        <taxon>Bacteria</taxon>
        <taxon>Pseudomonadati</taxon>
        <taxon>Pseudomonadota</taxon>
        <taxon>Gammaproteobacteria</taxon>
        <taxon>Alteromonadales</taxon>
        <taxon>Alteromonadaceae</taxon>
        <taxon>Bowmanella</taxon>
    </lineage>
</organism>
<dbReference type="EMBL" id="JAFKCV010000005">
    <property type="protein sequence ID" value="MBN7825746.1"/>
    <property type="molecule type" value="Genomic_DNA"/>
</dbReference>
<dbReference type="PRINTS" id="PR00455">
    <property type="entry name" value="HTHTETR"/>
</dbReference>
<keyword evidence="1 2" id="KW-0238">DNA-binding</keyword>
<dbReference type="Gene3D" id="1.10.357.10">
    <property type="entry name" value="Tetracycline Repressor, domain 2"/>
    <property type="match status" value="1"/>
</dbReference>
<dbReference type="RefSeq" id="WP_206573858.1">
    <property type="nucleotide sequence ID" value="NZ_JAFKCV010000005.1"/>
</dbReference>
<sequence length="201" mass="22676">MGRSDNKHNDILCAAIREFCEKGMMATTMESIACRANVSKRTLYKHYPCKETLLDSVVTLLLERIEPLQKSHYDPNRPLLEQLRELGNKVLALVCDEDYLRLSRIVIIESMRSEREALRLNEKFSDCERGLHSWFANAAKAGALGNLSPMVGAAMFYGAIKEVAYWDQAISWKPMLGEKEARALINETCECFARAVAASQA</sequence>
<dbReference type="Gene3D" id="1.10.10.60">
    <property type="entry name" value="Homeodomain-like"/>
    <property type="match status" value="1"/>
</dbReference>
<dbReference type="InterPro" id="IPR001647">
    <property type="entry name" value="HTH_TetR"/>
</dbReference>
<keyword evidence="5" id="KW-1185">Reference proteome</keyword>
<dbReference type="PANTHER" id="PTHR30055:SF146">
    <property type="entry name" value="HTH-TYPE TRANSCRIPTIONAL DUAL REGULATOR CECR"/>
    <property type="match status" value="1"/>
</dbReference>
<dbReference type="SUPFAM" id="SSF46689">
    <property type="entry name" value="Homeodomain-like"/>
    <property type="match status" value="1"/>
</dbReference>
<dbReference type="InterPro" id="IPR050109">
    <property type="entry name" value="HTH-type_TetR-like_transc_reg"/>
</dbReference>